<evidence type="ECO:0000313" key="1">
    <source>
        <dbReference type="EMBL" id="KAL0932352.1"/>
    </source>
</evidence>
<organism evidence="1 2">
    <name type="scientific">Colletotrichum truncatum</name>
    <name type="common">Anthracnose fungus</name>
    <name type="synonym">Colletotrichum capsici</name>
    <dbReference type="NCBI Taxonomy" id="5467"/>
    <lineage>
        <taxon>Eukaryota</taxon>
        <taxon>Fungi</taxon>
        <taxon>Dikarya</taxon>
        <taxon>Ascomycota</taxon>
        <taxon>Pezizomycotina</taxon>
        <taxon>Sordariomycetes</taxon>
        <taxon>Hypocreomycetidae</taxon>
        <taxon>Glomerellales</taxon>
        <taxon>Glomerellaceae</taxon>
        <taxon>Colletotrichum</taxon>
        <taxon>Colletotrichum truncatum species complex</taxon>
    </lineage>
</organism>
<evidence type="ECO:0000313" key="2">
    <source>
        <dbReference type="Proteomes" id="UP000805649"/>
    </source>
</evidence>
<reference evidence="1 2" key="1">
    <citation type="journal article" date="2020" name="Phytopathology">
        <title>Genome Sequence Resources of Colletotrichum truncatum, C. plurivorum, C. musicola, and C. sojae: Four Species Pathogenic to Soybean (Glycine max).</title>
        <authorList>
            <person name="Rogerio F."/>
            <person name="Boufleur T.R."/>
            <person name="Ciampi-Guillardi M."/>
            <person name="Sukno S.A."/>
            <person name="Thon M.R."/>
            <person name="Massola Junior N.S."/>
            <person name="Baroncelli R."/>
        </authorList>
    </citation>
    <scope>NUCLEOTIDE SEQUENCE [LARGE SCALE GENOMIC DNA]</scope>
    <source>
        <strain evidence="1 2">CMES1059</strain>
    </source>
</reference>
<protein>
    <submittedName>
        <fullName evidence="1">Membrane protein</fullName>
    </submittedName>
</protein>
<comment type="caution">
    <text evidence="1">The sequence shown here is derived from an EMBL/GenBank/DDBJ whole genome shotgun (WGS) entry which is preliminary data.</text>
</comment>
<gene>
    <name evidence="1" type="ORF">CTRU02_213305</name>
</gene>
<accession>A0ACC3YKI3</accession>
<keyword evidence="2" id="KW-1185">Reference proteome</keyword>
<proteinExistence type="predicted"/>
<dbReference type="EMBL" id="VUJX02000009">
    <property type="protein sequence ID" value="KAL0932352.1"/>
    <property type="molecule type" value="Genomic_DNA"/>
</dbReference>
<name>A0ACC3YKI3_COLTU</name>
<dbReference type="Proteomes" id="UP000805649">
    <property type="component" value="Unassembled WGS sequence"/>
</dbReference>
<sequence>MSSRNANEKPETEATQAARPPTQPKFEWFQNLFKFLCWTPPRCRYDPDREFPFTLALNLLFSFASVVTVANLYYAYPILNKIASDFGITYQKASLIPTLLQAGYGSGNLFLCPLGDLLRPRPLIIPLVLVSATIWLGLCVTTSFSAFCALSFLTGFTAVTPQLMVPLADALAPPARRVRAISIVFAGLMFGQVLPRILSGVVTEYTNWRNIFWLALGLQIFLLVLLWLFFPDYPPNDAEGLSYPQMLWSMLRLIFVQPILAYGCLTSMLSNAAMSSFWTTLTALLAAPPYDFSPMKIGLFSFVAIVPVAVVPLYSSLVIEHFVTYLPVSIALTCGLSGVAVGIFTGTFTLAGVVIQALAIDFGVDATSIAYRSAVYRAVPKSRNRVNVVYMTSAFIGQLIGTSAGNAIYAQGGWSRVGIAGMALLASCLVLTFVRGPRENGWIGWKGGYSVRK</sequence>